<gene>
    <name evidence="13" type="primary">WSD1_3</name>
    <name evidence="13" type="ORF">CFP56_026328</name>
</gene>
<evidence type="ECO:0000256" key="7">
    <source>
        <dbReference type="ARBA" id="ARBA00023315"/>
    </source>
</evidence>
<evidence type="ECO:0000256" key="6">
    <source>
        <dbReference type="ARBA" id="ARBA00022824"/>
    </source>
</evidence>
<evidence type="ECO:0000256" key="8">
    <source>
        <dbReference type="ARBA" id="ARBA00024360"/>
    </source>
</evidence>
<evidence type="ECO:0000256" key="3">
    <source>
        <dbReference type="ARBA" id="ARBA00004771"/>
    </source>
</evidence>
<comment type="pathway">
    <text evidence="3">Glycerolipid metabolism; triacylglycerol biosynthesis.</text>
</comment>
<keyword evidence="14" id="KW-1185">Reference proteome</keyword>
<dbReference type="GO" id="GO:0004144">
    <property type="term" value="F:diacylglycerol O-acyltransferase activity"/>
    <property type="evidence" value="ECO:0007669"/>
    <property type="project" value="UniProtKB-EC"/>
</dbReference>
<dbReference type="AlphaFoldDB" id="A0AAW0K0H5"/>
<dbReference type="PANTHER" id="PTHR31650">
    <property type="entry name" value="O-ACYLTRANSFERASE (WSD1-LIKE) FAMILY PROTEIN"/>
    <property type="match status" value="1"/>
</dbReference>
<evidence type="ECO:0000259" key="11">
    <source>
        <dbReference type="Pfam" id="PF03007"/>
    </source>
</evidence>
<dbReference type="InterPro" id="IPR004255">
    <property type="entry name" value="O-acyltransferase_WSD1_N"/>
</dbReference>
<keyword evidence="7" id="KW-0012">Acyltransferase</keyword>
<dbReference type="GO" id="GO:0047196">
    <property type="term" value="F:long-chain-alcohol O-fatty-acyltransferase activity"/>
    <property type="evidence" value="ECO:0007669"/>
    <property type="project" value="UniProtKB-EC"/>
</dbReference>
<comment type="caution">
    <text evidence="13">The sequence shown here is derived from an EMBL/GenBank/DDBJ whole genome shotgun (WGS) entry which is preliminary data.</text>
</comment>
<dbReference type="InterPro" id="IPR045034">
    <property type="entry name" value="O-acyltransferase_WSD1-like"/>
</dbReference>
<evidence type="ECO:0000256" key="4">
    <source>
        <dbReference type="ARBA" id="ARBA00005189"/>
    </source>
</evidence>
<dbReference type="Pfam" id="PF03007">
    <property type="entry name" value="WS_DGAT_cat"/>
    <property type="match status" value="1"/>
</dbReference>
<comment type="similarity">
    <text evidence="8">In the N-terminal section; belongs to the long-chain O-acyltransferase family.</text>
</comment>
<keyword evidence="5" id="KW-0808">Transferase</keyword>
<evidence type="ECO:0000313" key="14">
    <source>
        <dbReference type="Proteomes" id="UP000237347"/>
    </source>
</evidence>
<feature type="domain" description="O-acyltransferase WSD1 C-terminal" evidence="12">
    <location>
        <begin position="424"/>
        <end position="509"/>
    </location>
</feature>
<proteinExistence type="inferred from homology"/>
<evidence type="ECO:0000259" key="12">
    <source>
        <dbReference type="Pfam" id="PF06974"/>
    </source>
</evidence>
<dbReference type="Pfam" id="PF06974">
    <property type="entry name" value="WS_DGAT_C"/>
    <property type="match status" value="1"/>
</dbReference>
<dbReference type="InterPro" id="IPR009721">
    <property type="entry name" value="O-acyltransferase_WSD1_C"/>
</dbReference>
<comment type="catalytic activity">
    <reaction evidence="9">
        <text>a long chain fatty alcohol + a fatty acyl-CoA = a long-chain alcohol wax ester + CoA</text>
        <dbReference type="Rhea" id="RHEA:38443"/>
        <dbReference type="ChEBI" id="CHEBI:17135"/>
        <dbReference type="ChEBI" id="CHEBI:57287"/>
        <dbReference type="ChEBI" id="CHEBI:77636"/>
        <dbReference type="ChEBI" id="CHEBI:235323"/>
        <dbReference type="EC" id="2.3.1.75"/>
    </reaction>
</comment>
<sequence length="559" mass="62732">MELKEGLQPASPNAQYFNSSVLSVSIIGVMQSEVPIEINEARAISLLNDVFLPINTRFSSIMVKDRKGEKQWKRVEVKLEEHVNFPIFPTGLLPSSYDEYLEDYISNIAMEHFPQNKPLWEIHMVKYPTSNAAGLEPASPNAQYFNSSVLSISIIGVMQSEVPIETNEARAISLLNDLFLPINTRFSSIMLEEHVHFPIFPTGLLPTSYDEYLEDYMSNIAMEHFSQNKPLWEIHIVKYPTSNAAGTTIFKLHHALGDGYSLMGALLSCLQRADNPSLPLTFPSHQRSEPESGRESVCGRVSQLCSFIFYSVSDFFWSMLKSTLVEDDRTPIRSGAEGVECQPIVVSNMIFSMDCIKHIKAKLGVTVNDVITGIIFLGTRLYMQEISNKSTKSHSTALVLLNTRTMSGYKSIEEMIKPNSKVPWGNQFAFLHVPMPELKDHKSSNPLDFVLETSKIIKKKKSSFGVYLTGRLLEIVKKLRGPEAAARFVHGTIWNSSLSISNVIGPVEQSLIITLVSYMGNLRISAVMEKGFMDPQRFKSCVENAFEKILKAADDEIPI</sequence>
<dbReference type="PANTHER" id="PTHR31650:SF78">
    <property type="entry name" value="DIACYLGLYCEROL O-ACYLTRANSFERASE"/>
    <property type="match status" value="1"/>
</dbReference>
<comment type="pathway">
    <text evidence="4">Lipid metabolism.</text>
</comment>
<evidence type="ECO:0000256" key="9">
    <source>
        <dbReference type="ARBA" id="ARBA00047604"/>
    </source>
</evidence>
<dbReference type="Proteomes" id="UP000237347">
    <property type="component" value="Unassembled WGS sequence"/>
</dbReference>
<name>A0AAW0K0H5_QUESU</name>
<evidence type="ECO:0000256" key="2">
    <source>
        <dbReference type="ARBA" id="ARBA00004586"/>
    </source>
</evidence>
<keyword evidence="6" id="KW-0256">Endoplasmic reticulum</keyword>
<evidence type="ECO:0000256" key="10">
    <source>
        <dbReference type="ARBA" id="ARBA00048109"/>
    </source>
</evidence>
<dbReference type="GO" id="GO:0005789">
    <property type="term" value="C:endoplasmic reticulum membrane"/>
    <property type="evidence" value="ECO:0007669"/>
    <property type="project" value="UniProtKB-SubCell"/>
</dbReference>
<comment type="catalytic activity">
    <reaction evidence="10">
        <text>an acyl-CoA + a 1,2-diacyl-sn-glycerol = a triacyl-sn-glycerol + CoA</text>
        <dbReference type="Rhea" id="RHEA:10868"/>
        <dbReference type="ChEBI" id="CHEBI:17815"/>
        <dbReference type="ChEBI" id="CHEBI:57287"/>
        <dbReference type="ChEBI" id="CHEBI:58342"/>
        <dbReference type="ChEBI" id="CHEBI:64615"/>
        <dbReference type="EC" id="2.3.1.20"/>
    </reaction>
</comment>
<evidence type="ECO:0000256" key="5">
    <source>
        <dbReference type="ARBA" id="ARBA00022679"/>
    </source>
</evidence>
<dbReference type="GO" id="GO:0005886">
    <property type="term" value="C:plasma membrane"/>
    <property type="evidence" value="ECO:0007669"/>
    <property type="project" value="UniProtKB-SubCell"/>
</dbReference>
<dbReference type="EMBL" id="PKMF04000423">
    <property type="protein sequence ID" value="KAK7832522.1"/>
    <property type="molecule type" value="Genomic_DNA"/>
</dbReference>
<evidence type="ECO:0000313" key="13">
    <source>
        <dbReference type="EMBL" id="KAK7832522.1"/>
    </source>
</evidence>
<accession>A0AAW0K0H5</accession>
<organism evidence="13 14">
    <name type="scientific">Quercus suber</name>
    <name type="common">Cork oak</name>
    <dbReference type="NCBI Taxonomy" id="58331"/>
    <lineage>
        <taxon>Eukaryota</taxon>
        <taxon>Viridiplantae</taxon>
        <taxon>Streptophyta</taxon>
        <taxon>Embryophyta</taxon>
        <taxon>Tracheophyta</taxon>
        <taxon>Spermatophyta</taxon>
        <taxon>Magnoliopsida</taxon>
        <taxon>eudicotyledons</taxon>
        <taxon>Gunneridae</taxon>
        <taxon>Pentapetalae</taxon>
        <taxon>rosids</taxon>
        <taxon>fabids</taxon>
        <taxon>Fagales</taxon>
        <taxon>Fagaceae</taxon>
        <taxon>Quercus</taxon>
    </lineage>
</organism>
<reference evidence="13 14" key="1">
    <citation type="journal article" date="2018" name="Sci. Data">
        <title>The draft genome sequence of cork oak.</title>
        <authorList>
            <person name="Ramos A.M."/>
            <person name="Usie A."/>
            <person name="Barbosa P."/>
            <person name="Barros P.M."/>
            <person name="Capote T."/>
            <person name="Chaves I."/>
            <person name="Simoes F."/>
            <person name="Abreu I."/>
            <person name="Carrasquinho I."/>
            <person name="Faro C."/>
            <person name="Guimaraes J.B."/>
            <person name="Mendonca D."/>
            <person name="Nobrega F."/>
            <person name="Rodrigues L."/>
            <person name="Saibo N.J.M."/>
            <person name="Varela M.C."/>
            <person name="Egas C."/>
            <person name="Matos J."/>
            <person name="Miguel C.M."/>
            <person name="Oliveira M.M."/>
            <person name="Ricardo C.P."/>
            <person name="Goncalves S."/>
        </authorList>
    </citation>
    <scope>NUCLEOTIDE SEQUENCE [LARGE SCALE GENOMIC DNA]</scope>
    <source>
        <strain evidence="14">cv. HL8</strain>
    </source>
</reference>
<dbReference type="GO" id="GO:0019432">
    <property type="term" value="P:triglyceride biosynthetic process"/>
    <property type="evidence" value="ECO:0007669"/>
    <property type="project" value="TreeGrafter"/>
</dbReference>
<feature type="domain" description="O-acyltransferase WSD1-like N-terminal" evidence="11">
    <location>
        <begin position="213"/>
        <end position="371"/>
    </location>
</feature>
<protein>
    <submittedName>
        <fullName evidence="13">O-acyltransferase wsd1</fullName>
    </submittedName>
</protein>
<evidence type="ECO:0000256" key="1">
    <source>
        <dbReference type="ARBA" id="ARBA00004162"/>
    </source>
</evidence>
<comment type="subcellular location">
    <subcellularLocation>
        <location evidence="1">Cell membrane</location>
        <topology evidence="1">Single-pass membrane protein</topology>
    </subcellularLocation>
    <subcellularLocation>
        <location evidence="2">Endoplasmic reticulum membrane</location>
    </subcellularLocation>
</comment>